<dbReference type="Proteomes" id="UP000239560">
    <property type="component" value="Unassembled WGS sequence"/>
</dbReference>
<dbReference type="OrthoDB" id="10536184at2759"/>
<name>A0A2T0A2T9_RHOTO</name>
<accession>A0A2T0A2T9</accession>
<feature type="compositionally biased region" description="Low complexity" evidence="1">
    <location>
        <begin position="35"/>
        <end position="64"/>
    </location>
</feature>
<evidence type="ECO:0000313" key="2">
    <source>
        <dbReference type="EMBL" id="PRQ72334.1"/>
    </source>
</evidence>
<evidence type="ECO:0000313" key="3">
    <source>
        <dbReference type="Proteomes" id="UP000239560"/>
    </source>
</evidence>
<feature type="region of interest" description="Disordered" evidence="1">
    <location>
        <begin position="122"/>
        <end position="143"/>
    </location>
</feature>
<dbReference type="AlphaFoldDB" id="A0A2T0A2T9"/>
<gene>
    <name evidence="2" type="ORF">AAT19DRAFT_9673</name>
</gene>
<protein>
    <submittedName>
        <fullName evidence="2">Uncharacterized protein</fullName>
    </submittedName>
</protein>
<evidence type="ECO:0000256" key="1">
    <source>
        <dbReference type="SAM" id="MobiDB-lite"/>
    </source>
</evidence>
<comment type="caution">
    <text evidence="2">The sequence shown here is derived from an EMBL/GenBank/DDBJ whole genome shotgun (WGS) entry which is preliminary data.</text>
</comment>
<feature type="region of interest" description="Disordered" evidence="1">
    <location>
        <begin position="1"/>
        <end position="64"/>
    </location>
</feature>
<sequence length="206" mass="21651">MLRVGAGSPSGSEVGGEMMRRHNNGGQETGSRTDSASSAALPSVPVPQLASPSTGPSPSRPSSLLRSASLNVGSKLIISILEYCVARSPSGVGMWDQMPLVDSESRKEGAGSSWRRVARIGESGDSPTRTMSEVDRAEAPGENGASFVSAEGEESLLMRASTLSDFAGAIRDLVDDDAKIVFGGPFDGEVGQLGREDRLKRICRRR</sequence>
<dbReference type="EMBL" id="LCTV02000010">
    <property type="protein sequence ID" value="PRQ72334.1"/>
    <property type="molecule type" value="Genomic_DNA"/>
</dbReference>
<reference evidence="2 3" key="1">
    <citation type="journal article" date="2018" name="Elife">
        <title>Functional genomics of lipid metabolism in the oleaginous yeast Rhodosporidium toruloides.</title>
        <authorList>
            <person name="Coradetti S.T."/>
            <person name="Pinel D."/>
            <person name="Geiselman G."/>
            <person name="Ito M."/>
            <person name="Mondo S."/>
            <person name="Reilly M.C."/>
            <person name="Cheng Y.F."/>
            <person name="Bauer S."/>
            <person name="Grigoriev I."/>
            <person name="Gladden J.M."/>
            <person name="Simmons B.A."/>
            <person name="Brem R."/>
            <person name="Arkin A.P."/>
            <person name="Skerker J.M."/>
        </authorList>
    </citation>
    <scope>NUCLEOTIDE SEQUENCE [LARGE SCALE GENOMIC DNA]</scope>
    <source>
        <strain evidence="2 3">NBRC 0880</strain>
    </source>
</reference>
<feature type="compositionally biased region" description="Polar residues" evidence="1">
    <location>
        <begin position="24"/>
        <end position="34"/>
    </location>
</feature>
<proteinExistence type="predicted"/>
<organism evidence="2 3">
    <name type="scientific">Rhodotorula toruloides</name>
    <name type="common">Yeast</name>
    <name type="synonym">Rhodosporidium toruloides</name>
    <dbReference type="NCBI Taxonomy" id="5286"/>
    <lineage>
        <taxon>Eukaryota</taxon>
        <taxon>Fungi</taxon>
        <taxon>Dikarya</taxon>
        <taxon>Basidiomycota</taxon>
        <taxon>Pucciniomycotina</taxon>
        <taxon>Microbotryomycetes</taxon>
        <taxon>Sporidiobolales</taxon>
        <taxon>Sporidiobolaceae</taxon>
        <taxon>Rhodotorula</taxon>
    </lineage>
</organism>